<protein>
    <submittedName>
        <fullName evidence="2">Uncharacterized protein</fullName>
    </submittedName>
</protein>
<name>A0AAV7P3P3_PLEWA</name>
<evidence type="ECO:0000313" key="3">
    <source>
        <dbReference type="Proteomes" id="UP001066276"/>
    </source>
</evidence>
<sequence length="67" mass="7054">MGAPVMPSDEDGFSERQQGGEHSKDGCGEACCSVTAMVKLLSEWPLVLDSDPAPCVELGPTQAEMDL</sequence>
<proteinExistence type="predicted"/>
<keyword evidence="3" id="KW-1185">Reference proteome</keyword>
<dbReference type="AlphaFoldDB" id="A0AAV7P3P3"/>
<dbReference type="EMBL" id="JANPWB010000012">
    <property type="protein sequence ID" value="KAJ1119795.1"/>
    <property type="molecule type" value="Genomic_DNA"/>
</dbReference>
<gene>
    <name evidence="2" type="ORF">NDU88_007980</name>
</gene>
<feature type="region of interest" description="Disordered" evidence="1">
    <location>
        <begin position="1"/>
        <end position="26"/>
    </location>
</feature>
<dbReference type="Proteomes" id="UP001066276">
    <property type="component" value="Chromosome 8"/>
</dbReference>
<organism evidence="2 3">
    <name type="scientific">Pleurodeles waltl</name>
    <name type="common">Iberian ribbed newt</name>
    <dbReference type="NCBI Taxonomy" id="8319"/>
    <lineage>
        <taxon>Eukaryota</taxon>
        <taxon>Metazoa</taxon>
        <taxon>Chordata</taxon>
        <taxon>Craniata</taxon>
        <taxon>Vertebrata</taxon>
        <taxon>Euteleostomi</taxon>
        <taxon>Amphibia</taxon>
        <taxon>Batrachia</taxon>
        <taxon>Caudata</taxon>
        <taxon>Salamandroidea</taxon>
        <taxon>Salamandridae</taxon>
        <taxon>Pleurodelinae</taxon>
        <taxon>Pleurodeles</taxon>
    </lineage>
</organism>
<comment type="caution">
    <text evidence="2">The sequence shown here is derived from an EMBL/GenBank/DDBJ whole genome shotgun (WGS) entry which is preliminary data.</text>
</comment>
<accession>A0AAV7P3P3</accession>
<reference evidence="2" key="1">
    <citation type="journal article" date="2022" name="bioRxiv">
        <title>Sequencing and chromosome-scale assembly of the giantPleurodeles waltlgenome.</title>
        <authorList>
            <person name="Brown T."/>
            <person name="Elewa A."/>
            <person name="Iarovenko S."/>
            <person name="Subramanian E."/>
            <person name="Araus A.J."/>
            <person name="Petzold A."/>
            <person name="Susuki M."/>
            <person name="Suzuki K.-i.T."/>
            <person name="Hayashi T."/>
            <person name="Toyoda A."/>
            <person name="Oliveira C."/>
            <person name="Osipova E."/>
            <person name="Leigh N.D."/>
            <person name="Simon A."/>
            <person name="Yun M.H."/>
        </authorList>
    </citation>
    <scope>NUCLEOTIDE SEQUENCE</scope>
    <source>
        <strain evidence="2">20211129_DDA</strain>
        <tissue evidence="2">Liver</tissue>
    </source>
</reference>
<evidence type="ECO:0000256" key="1">
    <source>
        <dbReference type="SAM" id="MobiDB-lite"/>
    </source>
</evidence>
<evidence type="ECO:0000313" key="2">
    <source>
        <dbReference type="EMBL" id="KAJ1119795.1"/>
    </source>
</evidence>